<dbReference type="GO" id="GO:0008757">
    <property type="term" value="F:S-adenosylmethionine-dependent methyltransferase activity"/>
    <property type="evidence" value="ECO:0007669"/>
    <property type="project" value="InterPro"/>
</dbReference>
<comment type="caution">
    <text evidence="4">The sequence shown here is derived from an EMBL/GenBank/DDBJ whole genome shotgun (WGS) entry which is preliminary data.</text>
</comment>
<proteinExistence type="predicted"/>
<dbReference type="Pfam" id="PF05175">
    <property type="entry name" value="MTS"/>
    <property type="match status" value="1"/>
</dbReference>
<keyword evidence="1 4" id="KW-0489">Methyltransferase</keyword>
<reference evidence="4 5" key="1">
    <citation type="journal article" date="2016" name="Nat. Commun.">
        <title>Thousands of microbial genomes shed light on interconnected biogeochemical processes in an aquifer system.</title>
        <authorList>
            <person name="Anantharaman K."/>
            <person name="Brown C.T."/>
            <person name="Hug L.A."/>
            <person name="Sharon I."/>
            <person name="Castelle C.J."/>
            <person name="Probst A.J."/>
            <person name="Thomas B.C."/>
            <person name="Singh A."/>
            <person name="Wilkins M.J."/>
            <person name="Karaoz U."/>
            <person name="Brodie E.L."/>
            <person name="Williams K.H."/>
            <person name="Hubbard S.S."/>
            <person name="Banfield J.F."/>
        </authorList>
    </citation>
    <scope>NUCLEOTIDE SEQUENCE [LARGE SCALE GENOMIC DNA]</scope>
</reference>
<evidence type="ECO:0000313" key="4">
    <source>
        <dbReference type="EMBL" id="OHA18521.1"/>
    </source>
</evidence>
<dbReference type="EMBL" id="MHRF01000004">
    <property type="protein sequence ID" value="OHA18521.1"/>
    <property type="molecule type" value="Genomic_DNA"/>
</dbReference>
<dbReference type="STRING" id="1802301.A2664_02690"/>
<name>A0A1G2M661_9BACT</name>
<accession>A0A1G2M661</accession>
<gene>
    <name evidence="4" type="ORF">A2664_02690</name>
</gene>
<dbReference type="AlphaFoldDB" id="A0A1G2M661"/>
<dbReference type="GO" id="GO:0032259">
    <property type="term" value="P:methylation"/>
    <property type="evidence" value="ECO:0007669"/>
    <property type="project" value="UniProtKB-KW"/>
</dbReference>
<dbReference type="InterPro" id="IPR046977">
    <property type="entry name" value="RsmC/RlmG"/>
</dbReference>
<dbReference type="SUPFAM" id="SSF53335">
    <property type="entry name" value="S-adenosyl-L-methionine-dependent methyltransferases"/>
    <property type="match status" value="1"/>
</dbReference>
<protein>
    <submittedName>
        <fullName evidence="4">Methyltransferase</fullName>
    </submittedName>
</protein>
<evidence type="ECO:0000256" key="1">
    <source>
        <dbReference type="ARBA" id="ARBA00022603"/>
    </source>
</evidence>
<evidence type="ECO:0000259" key="3">
    <source>
        <dbReference type="Pfam" id="PF05175"/>
    </source>
</evidence>
<dbReference type="Proteomes" id="UP000178873">
    <property type="component" value="Unassembled WGS sequence"/>
</dbReference>
<dbReference type="CDD" id="cd02440">
    <property type="entry name" value="AdoMet_MTases"/>
    <property type="match status" value="1"/>
</dbReference>
<dbReference type="InterPro" id="IPR029063">
    <property type="entry name" value="SAM-dependent_MTases_sf"/>
</dbReference>
<dbReference type="InterPro" id="IPR007848">
    <property type="entry name" value="Small_mtfrase_dom"/>
</dbReference>
<sequence length="195" mass="21911">MPKIPISELKKDIAIKTRLHGMDLNFHATWGLFSPEQIDEGTEMLVNAVNPKETDLILDLGCGYGAIGVTLAKLVPQGSVDMIDKDFVAVEYAKKNATLNNVSNTQSYLSNGFDQVPQEKKFDLIISNLPAKISKEYFWILLAEAHEHLKVGGELYVVTIAGLRRFIEKNFNLIFGNYELLDSKKTYFVAKTKKQ</sequence>
<organism evidence="4 5">
    <name type="scientific">Candidatus Taylorbacteria bacterium RIFCSPHIGHO2_01_FULL_46_22b</name>
    <dbReference type="NCBI Taxonomy" id="1802301"/>
    <lineage>
        <taxon>Bacteria</taxon>
        <taxon>Candidatus Tayloriibacteriota</taxon>
    </lineage>
</organism>
<evidence type="ECO:0000313" key="5">
    <source>
        <dbReference type="Proteomes" id="UP000178873"/>
    </source>
</evidence>
<evidence type="ECO:0000256" key="2">
    <source>
        <dbReference type="ARBA" id="ARBA00022679"/>
    </source>
</evidence>
<dbReference type="PANTHER" id="PTHR47816:SF4">
    <property type="entry name" value="RIBOSOMAL RNA SMALL SUBUNIT METHYLTRANSFERASE C"/>
    <property type="match status" value="1"/>
</dbReference>
<keyword evidence="2 4" id="KW-0808">Transferase</keyword>
<dbReference type="PANTHER" id="PTHR47816">
    <property type="entry name" value="RIBOSOMAL RNA SMALL SUBUNIT METHYLTRANSFERASE C"/>
    <property type="match status" value="1"/>
</dbReference>
<dbReference type="Gene3D" id="3.40.50.150">
    <property type="entry name" value="Vaccinia Virus protein VP39"/>
    <property type="match status" value="1"/>
</dbReference>
<feature type="domain" description="Methyltransferase small" evidence="3">
    <location>
        <begin position="24"/>
        <end position="190"/>
    </location>
</feature>